<sequence>MYTATRSAAQTCWICSSMPSPSSSTYRRAPQDRRDDLHGHVELFGESGCQVGVAIHHFLYSIMERWGSSCPDMAMSSCIA</sequence>
<gene>
    <name evidence="1" type="ORF">I553_10443</name>
</gene>
<proteinExistence type="predicted"/>
<dbReference type="EMBL" id="JAOB01000009">
    <property type="protein sequence ID" value="EUA76159.1"/>
    <property type="molecule type" value="Genomic_DNA"/>
</dbReference>
<comment type="caution">
    <text evidence="1">The sequence shown here is derived from an EMBL/GenBank/DDBJ whole genome shotgun (WGS) entry which is preliminary data.</text>
</comment>
<accession>X8E6D5</accession>
<dbReference type="AlphaFoldDB" id="X8E6D5"/>
<protein>
    <submittedName>
        <fullName evidence="1">Uncharacterized protein</fullName>
    </submittedName>
</protein>
<name>X8E6D5_MYCXE</name>
<reference evidence="1" key="1">
    <citation type="submission" date="2014-01" db="EMBL/GenBank/DDBJ databases">
        <authorList>
            <person name="Brown-Elliot B."/>
            <person name="Wallace R."/>
            <person name="Lenaerts A."/>
            <person name="Ordway D."/>
            <person name="DeGroote M.A."/>
            <person name="Parker T."/>
            <person name="Sizemore C."/>
            <person name="Tallon L.J."/>
            <person name="Sadzewicz L.K."/>
            <person name="Sengamalay N."/>
            <person name="Fraser C.M."/>
            <person name="Hine E."/>
            <person name="Shefchek K.A."/>
            <person name="Das S.P."/>
            <person name="Tettelin H."/>
        </authorList>
    </citation>
    <scope>NUCLEOTIDE SEQUENCE [LARGE SCALE GENOMIC DNA]</scope>
    <source>
        <strain evidence="1">4042</strain>
    </source>
</reference>
<dbReference type="PATRIC" id="fig|1299334.3.peg.554"/>
<organism evidence="1">
    <name type="scientific">Mycobacterium xenopi 4042</name>
    <dbReference type="NCBI Taxonomy" id="1299334"/>
    <lineage>
        <taxon>Bacteria</taxon>
        <taxon>Bacillati</taxon>
        <taxon>Actinomycetota</taxon>
        <taxon>Actinomycetes</taxon>
        <taxon>Mycobacteriales</taxon>
        <taxon>Mycobacteriaceae</taxon>
        <taxon>Mycobacterium</taxon>
    </lineage>
</organism>
<evidence type="ECO:0000313" key="1">
    <source>
        <dbReference type="EMBL" id="EUA76159.1"/>
    </source>
</evidence>